<gene>
    <name evidence="2" type="ORF">FCI23_55860</name>
</gene>
<dbReference type="AlphaFoldDB" id="A0A4U0R6C8"/>
<dbReference type="Proteomes" id="UP000305778">
    <property type="component" value="Unassembled WGS sequence"/>
</dbReference>
<evidence type="ECO:0000313" key="3">
    <source>
        <dbReference type="Proteomes" id="UP000305778"/>
    </source>
</evidence>
<keyword evidence="3" id="KW-1185">Reference proteome</keyword>
<comment type="caution">
    <text evidence="2">The sequence shown here is derived from an EMBL/GenBank/DDBJ whole genome shotgun (WGS) entry which is preliminary data.</text>
</comment>
<evidence type="ECO:0000256" key="1">
    <source>
        <dbReference type="SAM" id="MobiDB-lite"/>
    </source>
</evidence>
<evidence type="ECO:0000313" key="2">
    <source>
        <dbReference type="EMBL" id="TJZ90286.1"/>
    </source>
</evidence>
<organism evidence="2 3">
    <name type="scientific">Actinacidiphila oryziradicis</name>
    <dbReference type="NCBI Taxonomy" id="2571141"/>
    <lineage>
        <taxon>Bacteria</taxon>
        <taxon>Bacillati</taxon>
        <taxon>Actinomycetota</taxon>
        <taxon>Actinomycetes</taxon>
        <taxon>Kitasatosporales</taxon>
        <taxon>Streptomycetaceae</taxon>
        <taxon>Actinacidiphila</taxon>
    </lineage>
</organism>
<dbReference type="EMBL" id="SUMC01000360">
    <property type="protein sequence ID" value="TJZ90286.1"/>
    <property type="molecule type" value="Genomic_DNA"/>
</dbReference>
<name>A0A4U0R6C8_9ACTN</name>
<protein>
    <submittedName>
        <fullName evidence="2">NAD-dependent malic enzyme</fullName>
    </submittedName>
</protein>
<sequence length="55" mass="5933">MAAEIVNPRTDTSSDSDSDLDHFPIDPAFALHRGGKMEVSATVPVRDAEDLSLAY</sequence>
<feature type="region of interest" description="Disordered" evidence="1">
    <location>
        <begin position="1"/>
        <end position="21"/>
    </location>
</feature>
<accession>A0A4U0R6C8</accession>
<reference evidence="2 3" key="1">
    <citation type="submission" date="2019-04" db="EMBL/GenBank/DDBJ databases">
        <title>Streptomyces oryziradicis sp. nov., a novel actinomycete isolated from rhizosphere soil of rice (Oryza sativa L.).</title>
        <authorList>
            <person name="Li C."/>
        </authorList>
    </citation>
    <scope>NUCLEOTIDE SEQUENCE [LARGE SCALE GENOMIC DNA]</scope>
    <source>
        <strain evidence="2 3">NEAU-C40</strain>
    </source>
</reference>
<proteinExistence type="predicted"/>
<feature type="non-terminal residue" evidence="2">
    <location>
        <position position="55"/>
    </location>
</feature>